<evidence type="ECO:0000256" key="18">
    <source>
        <dbReference type="ARBA" id="ARBA00067769"/>
    </source>
</evidence>
<dbReference type="GO" id="GO:0008270">
    <property type="term" value="F:zinc ion binding"/>
    <property type="evidence" value="ECO:0007669"/>
    <property type="project" value="UniProtKB-KW"/>
</dbReference>
<dbReference type="STRING" id="28377.ENSACAP00000001583"/>
<keyword evidence="6" id="KW-0963">Cytoplasm</keyword>
<dbReference type="InterPro" id="IPR013083">
    <property type="entry name" value="Znf_RING/FYVE/PHD"/>
</dbReference>
<dbReference type="Gene3D" id="3.30.40.10">
    <property type="entry name" value="Zinc/RING finger domain, C3HC4 (zinc finger)"/>
    <property type="match status" value="1"/>
</dbReference>
<evidence type="ECO:0000256" key="5">
    <source>
        <dbReference type="ARBA" id="ARBA00012251"/>
    </source>
</evidence>
<dbReference type="FunFam" id="3.30.40.10:FF:000264">
    <property type="entry name" value="RBR-type E3 ubiquitin transferase"/>
    <property type="match status" value="1"/>
</dbReference>
<comment type="pathway">
    <text evidence="4">Protein modification; protein ubiquitination.</text>
</comment>
<proteinExistence type="inferred from homology"/>
<keyword evidence="7" id="KW-0808">Transferase</keyword>
<dbReference type="InterPro" id="IPR047551">
    <property type="entry name" value="BRcat_RBR_RNF217"/>
</dbReference>
<dbReference type="GO" id="GO:0016567">
    <property type="term" value="P:protein ubiquitination"/>
    <property type="evidence" value="ECO:0007669"/>
    <property type="project" value="InterPro"/>
</dbReference>
<evidence type="ECO:0000256" key="16">
    <source>
        <dbReference type="ARBA" id="ARBA00054457"/>
    </source>
</evidence>
<dbReference type="Ensembl" id="ENSACAT00000001621.4">
    <property type="protein sequence ID" value="ENSACAP00000001583.4"/>
    <property type="gene ID" value="ENSACAG00000001694.4"/>
</dbReference>
<dbReference type="HOGENOM" id="CLU_035717_0_0_1"/>
<dbReference type="EC" id="2.3.2.31" evidence="5"/>
<evidence type="ECO:0000256" key="20">
    <source>
        <dbReference type="SAM" id="MobiDB-lite"/>
    </source>
</evidence>
<dbReference type="AlphaFoldDB" id="G1K9Q8"/>
<evidence type="ECO:0000256" key="4">
    <source>
        <dbReference type="ARBA" id="ARBA00004906"/>
    </source>
</evidence>
<feature type="domain" description="RING-type" evidence="21">
    <location>
        <begin position="137"/>
        <end position="356"/>
    </location>
</feature>
<keyword evidence="13" id="KW-0862">Zinc</keyword>
<comment type="similarity">
    <text evidence="17">Belongs to the RBR family. RNF217 subfamily.</text>
</comment>
<dbReference type="Proteomes" id="UP000001646">
    <property type="component" value="Chromosome 1"/>
</dbReference>
<keyword evidence="12" id="KW-0833">Ubl conjugation pathway</keyword>
<dbReference type="CDD" id="cd16622">
    <property type="entry name" value="vRING-HC-C4C4_RBR_RNF217"/>
    <property type="match status" value="1"/>
</dbReference>
<dbReference type="Gene3D" id="1.20.120.1750">
    <property type="match status" value="1"/>
</dbReference>
<comment type="subcellular location">
    <subcellularLocation>
        <location evidence="3">Cytoplasm</location>
    </subcellularLocation>
    <subcellularLocation>
        <location evidence="2">Membrane</location>
        <topology evidence="2">Single-pass membrane protein</topology>
    </subcellularLocation>
</comment>
<reference evidence="22" key="2">
    <citation type="submission" date="2025-08" db="UniProtKB">
        <authorList>
            <consortium name="Ensembl"/>
        </authorList>
    </citation>
    <scope>IDENTIFICATION</scope>
</reference>
<evidence type="ECO:0000256" key="13">
    <source>
        <dbReference type="ARBA" id="ARBA00022833"/>
    </source>
</evidence>
<dbReference type="SMART" id="SM00647">
    <property type="entry name" value="IBR"/>
    <property type="match status" value="2"/>
</dbReference>
<dbReference type="GO" id="GO:0005737">
    <property type="term" value="C:cytoplasm"/>
    <property type="evidence" value="ECO:0000318"/>
    <property type="project" value="GO_Central"/>
</dbReference>
<name>G1K9Q8_ANOCA</name>
<evidence type="ECO:0000256" key="6">
    <source>
        <dbReference type="ARBA" id="ARBA00022490"/>
    </source>
</evidence>
<dbReference type="InterPro" id="IPR047552">
    <property type="entry name" value="Rcat_RBR_RNF217"/>
</dbReference>
<dbReference type="CDD" id="cd20350">
    <property type="entry name" value="Rcat_RBR_RNF217"/>
    <property type="match status" value="1"/>
</dbReference>
<feature type="compositionally biased region" description="Pro residues" evidence="20">
    <location>
        <begin position="11"/>
        <end position="25"/>
    </location>
</feature>
<dbReference type="PROSITE" id="PS51873">
    <property type="entry name" value="TRIAD"/>
    <property type="match status" value="1"/>
</dbReference>
<keyword evidence="11" id="KW-0863">Zinc-finger</keyword>
<keyword evidence="8" id="KW-0812">Transmembrane</keyword>
<reference evidence="22" key="3">
    <citation type="submission" date="2025-09" db="UniProtKB">
        <authorList>
            <consortium name="Ensembl"/>
        </authorList>
    </citation>
    <scope>IDENTIFICATION</scope>
</reference>
<feature type="compositionally biased region" description="Low complexity" evidence="20">
    <location>
        <begin position="47"/>
        <end position="67"/>
    </location>
</feature>
<dbReference type="GO" id="GO:0000151">
    <property type="term" value="C:ubiquitin ligase complex"/>
    <property type="evidence" value="ECO:0000318"/>
    <property type="project" value="GO_Central"/>
</dbReference>
<evidence type="ECO:0000256" key="12">
    <source>
        <dbReference type="ARBA" id="ARBA00022786"/>
    </source>
</evidence>
<comment type="function">
    <text evidence="16">E3 ubiquitin-protein ligase which accepts ubiquitin from E2 ubiquitin-conjugating enzymes in the form of a thioester and then directly transfers the ubiquitin to targeted substrates. Mediates the degradation of the iron exporter ferroportin/SLC40A1 and thus regulates iron homeostasis.</text>
</comment>
<dbReference type="Pfam" id="PF22191">
    <property type="entry name" value="IBR_1"/>
    <property type="match status" value="1"/>
</dbReference>
<keyword evidence="14" id="KW-1133">Transmembrane helix</keyword>
<dbReference type="FunFam" id="1.20.120.1750:FF:000008">
    <property type="entry name" value="RBR-type E3 ubiquitin transferase"/>
    <property type="match status" value="1"/>
</dbReference>
<dbReference type="GO" id="GO:0031624">
    <property type="term" value="F:ubiquitin conjugating enzyme binding"/>
    <property type="evidence" value="ECO:0000318"/>
    <property type="project" value="GO_Central"/>
</dbReference>
<dbReference type="InterPro" id="IPR031127">
    <property type="entry name" value="E3_UB_ligase_RBR"/>
</dbReference>
<keyword evidence="23" id="KW-1185">Reference proteome</keyword>
<dbReference type="CDD" id="cd20342">
    <property type="entry name" value="BRcat_RBR_RNF217"/>
    <property type="match status" value="1"/>
</dbReference>
<evidence type="ECO:0000256" key="10">
    <source>
        <dbReference type="ARBA" id="ARBA00022737"/>
    </source>
</evidence>
<accession>G1K9Q8</accession>
<evidence type="ECO:0000259" key="21">
    <source>
        <dbReference type="PROSITE" id="PS51873"/>
    </source>
</evidence>
<evidence type="ECO:0000256" key="8">
    <source>
        <dbReference type="ARBA" id="ARBA00022692"/>
    </source>
</evidence>
<reference evidence="22 23" key="1">
    <citation type="submission" date="2009-12" db="EMBL/GenBank/DDBJ databases">
        <title>The Genome Sequence of Anolis carolinensis (Green Anole Lizard).</title>
        <authorList>
            <consortium name="The Genome Sequencing Platform"/>
            <person name="Di Palma F."/>
            <person name="Alfoldi J."/>
            <person name="Heiman D."/>
            <person name="Young S."/>
            <person name="Grabherr M."/>
            <person name="Johnson J."/>
            <person name="Lander E.S."/>
            <person name="Lindblad-Toh K."/>
        </authorList>
    </citation>
    <scope>NUCLEOTIDE SEQUENCE [LARGE SCALE GENOMIC DNA]</scope>
    <source>
        <strain evidence="22 23">JBL SC #1</strain>
    </source>
</reference>
<evidence type="ECO:0000256" key="15">
    <source>
        <dbReference type="ARBA" id="ARBA00023136"/>
    </source>
</evidence>
<evidence type="ECO:0000256" key="11">
    <source>
        <dbReference type="ARBA" id="ARBA00022771"/>
    </source>
</evidence>
<comment type="catalytic activity">
    <reaction evidence="1">
        <text>[E2 ubiquitin-conjugating enzyme]-S-ubiquitinyl-L-cysteine + [acceptor protein]-L-lysine = [E2 ubiquitin-conjugating enzyme]-L-cysteine + [acceptor protein]-N(6)-ubiquitinyl-L-lysine.</text>
        <dbReference type="EC" id="2.3.2.31"/>
    </reaction>
</comment>
<dbReference type="GeneTree" id="ENSGT00730000111285"/>
<dbReference type="InterPro" id="IPR002867">
    <property type="entry name" value="IBR_dom"/>
</dbReference>
<dbReference type="Pfam" id="PF01485">
    <property type="entry name" value="IBR"/>
    <property type="match status" value="1"/>
</dbReference>
<protein>
    <recommendedName>
        <fullName evidence="18">E3 ubiquitin-protein ligase RNF217</fullName>
        <ecNumber evidence="5">2.3.2.31</ecNumber>
    </recommendedName>
    <alternativeName>
        <fullName evidence="19">RING finger protein 217</fullName>
    </alternativeName>
</protein>
<evidence type="ECO:0000256" key="7">
    <source>
        <dbReference type="ARBA" id="ARBA00022679"/>
    </source>
</evidence>
<dbReference type="GO" id="GO:0006511">
    <property type="term" value="P:ubiquitin-dependent protein catabolic process"/>
    <property type="evidence" value="ECO:0000318"/>
    <property type="project" value="GO_Central"/>
</dbReference>
<dbReference type="eggNOG" id="KOG1815">
    <property type="taxonomic scope" value="Eukaryota"/>
</dbReference>
<keyword evidence="9" id="KW-0479">Metal-binding</keyword>
<dbReference type="GO" id="GO:0016020">
    <property type="term" value="C:membrane"/>
    <property type="evidence" value="ECO:0007669"/>
    <property type="project" value="UniProtKB-SubCell"/>
</dbReference>
<dbReference type="InParanoid" id="G1K9Q8"/>
<evidence type="ECO:0000256" key="17">
    <source>
        <dbReference type="ARBA" id="ARBA00061413"/>
    </source>
</evidence>
<evidence type="ECO:0000313" key="23">
    <source>
        <dbReference type="Proteomes" id="UP000001646"/>
    </source>
</evidence>
<evidence type="ECO:0000256" key="19">
    <source>
        <dbReference type="ARBA" id="ARBA00080640"/>
    </source>
</evidence>
<dbReference type="GO" id="GO:0061630">
    <property type="term" value="F:ubiquitin protein ligase activity"/>
    <property type="evidence" value="ECO:0000318"/>
    <property type="project" value="GO_Central"/>
</dbReference>
<gene>
    <name evidence="22" type="primary">RNF217</name>
</gene>
<feature type="region of interest" description="Disordered" evidence="20">
    <location>
        <begin position="1"/>
        <end position="116"/>
    </location>
</feature>
<dbReference type="InterPro" id="IPR047550">
    <property type="entry name" value="RNF217_RBR_vRING-HC"/>
</dbReference>
<keyword evidence="15" id="KW-0472">Membrane</keyword>
<evidence type="ECO:0000256" key="14">
    <source>
        <dbReference type="ARBA" id="ARBA00022989"/>
    </source>
</evidence>
<evidence type="ECO:0000256" key="9">
    <source>
        <dbReference type="ARBA" id="ARBA00022723"/>
    </source>
</evidence>
<sequence length="461" mass="51663">MGEQLSTASSPPEPPPAEGPPPPPGSDAGESPLPPGEPAAGEEAEEGATAAAASPLAGPASTAPSTAWRASGSPAEAPQRSPAPPPRPAAAAKPWRPRREQQRRRRRRGRPGRVVGTSYLLPEPFSGLLSGDFGPLLVLTCRVCLEEKPLKPLPCCKKPVCEECLKRYLSSQVQVGQADIPCPITECSEHLDETTVLFNLPHDDIIKYKYFLELGRISSSTKPCPQCKHFTTFRKRGHIPTPTKMENKYKIQCPTCQFTWCFKCHSPWHEGINCKEYKKGDKLLRHWAGEIEHGQRNAQKCPKCKIHIQRTEGCDHMTCSQCNTNFCYRCGERYRQLRFFGDHTSNLSIFGCKYRYLPERPHLRRFVRGSVCGELMTIPCREMCFMKTSLSVDESMRNLSEDRQSANTNFTLCIRENTLSLWKLALPSLLSISKVQQIVVIYPPVWDARKVAPPPKKKKKL</sequence>
<organism evidence="22 23">
    <name type="scientific">Anolis carolinensis</name>
    <name type="common">Green anole</name>
    <name type="synonym">American chameleon</name>
    <dbReference type="NCBI Taxonomy" id="28377"/>
    <lineage>
        <taxon>Eukaryota</taxon>
        <taxon>Metazoa</taxon>
        <taxon>Chordata</taxon>
        <taxon>Craniata</taxon>
        <taxon>Vertebrata</taxon>
        <taxon>Euteleostomi</taxon>
        <taxon>Lepidosauria</taxon>
        <taxon>Squamata</taxon>
        <taxon>Bifurcata</taxon>
        <taxon>Unidentata</taxon>
        <taxon>Episquamata</taxon>
        <taxon>Toxicofera</taxon>
        <taxon>Iguania</taxon>
        <taxon>Dactyloidae</taxon>
        <taxon>Anolis</taxon>
    </lineage>
</organism>
<dbReference type="InterPro" id="IPR044066">
    <property type="entry name" value="TRIAD_supradom"/>
</dbReference>
<dbReference type="Bgee" id="ENSACAG00000001694">
    <property type="expression patterns" value="Expressed in ovary and 11 other cell types or tissues"/>
</dbReference>
<evidence type="ECO:0000256" key="2">
    <source>
        <dbReference type="ARBA" id="ARBA00004167"/>
    </source>
</evidence>
<evidence type="ECO:0000256" key="1">
    <source>
        <dbReference type="ARBA" id="ARBA00001798"/>
    </source>
</evidence>
<evidence type="ECO:0000256" key="3">
    <source>
        <dbReference type="ARBA" id="ARBA00004496"/>
    </source>
</evidence>
<dbReference type="PANTHER" id="PTHR11685">
    <property type="entry name" value="RBR FAMILY RING FINGER AND IBR DOMAIN-CONTAINING"/>
    <property type="match status" value="1"/>
</dbReference>
<dbReference type="SUPFAM" id="SSF57850">
    <property type="entry name" value="RING/U-box"/>
    <property type="match status" value="3"/>
</dbReference>
<evidence type="ECO:0000313" key="22">
    <source>
        <dbReference type="Ensembl" id="ENSACAP00000001583.4"/>
    </source>
</evidence>
<feature type="compositionally biased region" description="Basic residues" evidence="20">
    <location>
        <begin position="101"/>
        <end position="111"/>
    </location>
</feature>
<keyword evidence="10" id="KW-0677">Repeat</keyword>